<evidence type="ECO:0000313" key="19">
    <source>
        <dbReference type="EMBL" id="KIO24348.1"/>
    </source>
</evidence>
<evidence type="ECO:0000256" key="5">
    <source>
        <dbReference type="ARBA" id="ARBA00022729"/>
    </source>
</evidence>
<keyword evidence="12 15" id="KW-0624">Polysaccharide degradation</keyword>
<feature type="region of interest" description="Disordered" evidence="16">
    <location>
        <begin position="238"/>
        <end position="278"/>
    </location>
</feature>
<dbReference type="EMBL" id="KN823063">
    <property type="protein sequence ID" value="KIO24348.1"/>
    <property type="molecule type" value="Genomic_DNA"/>
</dbReference>
<comment type="domain">
    <text evidence="15">Has a modular structure: an endo-beta-1,4-glucanase catalytic module at the N-terminus, a linker rich in serines and threonines, and a C-terminal carbohydrate-binding module (CBM).</text>
</comment>
<keyword evidence="4" id="KW-0479">Metal-binding</keyword>
<dbReference type="GO" id="GO:0005576">
    <property type="term" value="C:extracellular region"/>
    <property type="evidence" value="ECO:0007669"/>
    <property type="project" value="UniProtKB-SubCell"/>
</dbReference>
<dbReference type="OrthoDB" id="3238762at2759"/>
<proteinExistence type="inferred from homology"/>
<dbReference type="STRING" id="1051891.A0A0C3KSE8"/>
<evidence type="ECO:0000256" key="3">
    <source>
        <dbReference type="ARBA" id="ARBA00022525"/>
    </source>
</evidence>
<keyword evidence="6 15" id="KW-0136">Cellulose degradation</keyword>
<evidence type="ECO:0000256" key="8">
    <source>
        <dbReference type="ARBA" id="ARBA00023008"/>
    </source>
</evidence>
<gene>
    <name evidence="19" type="ORF">M407DRAFT_26255</name>
</gene>
<comment type="subcellular location">
    <subcellularLocation>
        <location evidence="2 15">Secreted</location>
    </subcellularLocation>
</comment>
<feature type="domain" description="CBM1" evidence="18">
    <location>
        <begin position="277"/>
        <end position="313"/>
    </location>
</feature>
<dbReference type="HOGENOM" id="CLU_031730_0_1_1"/>
<dbReference type="InterPro" id="IPR049892">
    <property type="entry name" value="AA9"/>
</dbReference>
<keyword evidence="9" id="KW-0503">Monooxygenase</keyword>
<evidence type="ECO:0000313" key="20">
    <source>
        <dbReference type="Proteomes" id="UP000054248"/>
    </source>
</evidence>
<organism evidence="19 20">
    <name type="scientific">Tulasnella calospora MUT 4182</name>
    <dbReference type="NCBI Taxonomy" id="1051891"/>
    <lineage>
        <taxon>Eukaryota</taxon>
        <taxon>Fungi</taxon>
        <taxon>Dikarya</taxon>
        <taxon>Basidiomycota</taxon>
        <taxon>Agaricomycotina</taxon>
        <taxon>Agaricomycetes</taxon>
        <taxon>Cantharellales</taxon>
        <taxon>Tulasnellaceae</taxon>
        <taxon>Tulasnella</taxon>
    </lineage>
</organism>
<comment type="cofactor">
    <cofactor evidence="1">
        <name>Cu(2+)</name>
        <dbReference type="ChEBI" id="CHEBI:29036"/>
    </cofactor>
</comment>
<evidence type="ECO:0000256" key="4">
    <source>
        <dbReference type="ARBA" id="ARBA00022723"/>
    </source>
</evidence>
<evidence type="ECO:0000256" key="2">
    <source>
        <dbReference type="ARBA" id="ARBA00004613"/>
    </source>
</evidence>
<keyword evidence="10 15" id="KW-1015">Disulfide bond</keyword>
<comment type="catalytic activity">
    <reaction evidence="14 15">
        <text>[(1-&gt;4)-beta-D-glucosyl]n+m + reduced acceptor + O2 = 4-dehydro-beta-D-glucosyl-[(1-&gt;4)-beta-D-glucosyl]n-1 + [(1-&gt;4)-beta-D-glucosyl]m + acceptor + H2O.</text>
        <dbReference type="EC" id="1.14.99.56"/>
    </reaction>
</comment>
<evidence type="ECO:0000259" key="18">
    <source>
        <dbReference type="PROSITE" id="PS51164"/>
    </source>
</evidence>
<dbReference type="EC" id="1.14.99.56" evidence="15"/>
<dbReference type="GO" id="GO:0030245">
    <property type="term" value="P:cellulose catabolic process"/>
    <property type="evidence" value="ECO:0007669"/>
    <property type="project" value="UniProtKB-UniRule"/>
</dbReference>
<evidence type="ECO:0000256" key="12">
    <source>
        <dbReference type="ARBA" id="ARBA00023326"/>
    </source>
</evidence>
<dbReference type="Proteomes" id="UP000054248">
    <property type="component" value="Unassembled WGS sequence"/>
</dbReference>
<feature type="chain" id="PRO_5002166458" description="AA9 family lytic polysaccharide monooxygenase" evidence="17">
    <location>
        <begin position="19"/>
        <end position="315"/>
    </location>
</feature>
<dbReference type="InterPro" id="IPR000254">
    <property type="entry name" value="CBD"/>
</dbReference>
<dbReference type="PANTHER" id="PTHR33353:SF9">
    <property type="entry name" value="ENDOGLUCANASE II"/>
    <property type="match status" value="1"/>
</dbReference>
<dbReference type="SUPFAM" id="SSF57180">
    <property type="entry name" value="Cellulose-binding domain"/>
    <property type="match status" value="1"/>
</dbReference>
<dbReference type="GO" id="GO:0046872">
    <property type="term" value="F:metal ion binding"/>
    <property type="evidence" value="ECO:0007669"/>
    <property type="project" value="UniProtKB-KW"/>
</dbReference>
<dbReference type="GO" id="GO:0008810">
    <property type="term" value="F:cellulase activity"/>
    <property type="evidence" value="ECO:0007669"/>
    <property type="project" value="UniProtKB-UniRule"/>
</dbReference>
<dbReference type="Pfam" id="PF03443">
    <property type="entry name" value="AA9"/>
    <property type="match status" value="1"/>
</dbReference>
<keyword evidence="7" id="KW-0560">Oxidoreductase</keyword>
<evidence type="ECO:0000256" key="7">
    <source>
        <dbReference type="ARBA" id="ARBA00023002"/>
    </source>
</evidence>
<keyword evidence="8" id="KW-0186">Copper</keyword>
<evidence type="ECO:0000256" key="11">
    <source>
        <dbReference type="ARBA" id="ARBA00023277"/>
    </source>
</evidence>
<keyword evidence="5 17" id="KW-0732">Signal</keyword>
<dbReference type="InterPro" id="IPR035971">
    <property type="entry name" value="CBD_sf"/>
</dbReference>
<keyword evidence="11 15" id="KW-0119">Carbohydrate metabolism</keyword>
<dbReference type="GO" id="GO:0030248">
    <property type="term" value="F:cellulose binding"/>
    <property type="evidence" value="ECO:0007669"/>
    <property type="project" value="UniProtKB-UniRule"/>
</dbReference>
<sequence length="315" mass="32233">MKLSTAAALASLIASASAHATFQYFWTDASTSTNTCARTPANNNPTGSTASTIACNTGGNSPAQGDCTVAAGSTVGVEMHQQPGDRTCTTEAIGGNHDGPVIIYMAKASSTSITDPSSLSWFKVAQEGLITANPTTQTYTWGTDDLNANCGKFFFKIPSDIASGSYLLRAEVIALHVAGSAGGAQHYETCYQLQVTGGGSANPPGVKFPGAYSQNDPGILFNIYTSFTTYPIPGPTVYGGGGPVNPPTTTPGGTTSRTTTTTTTTTTRTTTTTASGPTQTLWGQCGGSGYSGPTACPTGSKCNKQNDFYSQCIPA</sequence>
<feature type="signal peptide" evidence="17">
    <location>
        <begin position="1"/>
        <end position="18"/>
    </location>
</feature>
<dbReference type="PROSITE" id="PS51164">
    <property type="entry name" value="CBM1_2"/>
    <property type="match status" value="1"/>
</dbReference>
<comment type="similarity">
    <text evidence="13">Belongs to the polysaccharide monooxygenase AA9 family.</text>
</comment>
<dbReference type="SMART" id="SM00236">
    <property type="entry name" value="fCBD"/>
    <property type="match status" value="1"/>
</dbReference>
<evidence type="ECO:0000256" key="10">
    <source>
        <dbReference type="ARBA" id="ARBA00023157"/>
    </source>
</evidence>
<evidence type="ECO:0000256" key="16">
    <source>
        <dbReference type="SAM" id="MobiDB-lite"/>
    </source>
</evidence>
<keyword evidence="20" id="KW-1185">Reference proteome</keyword>
<evidence type="ECO:0000256" key="9">
    <source>
        <dbReference type="ARBA" id="ARBA00023033"/>
    </source>
</evidence>
<dbReference type="AlphaFoldDB" id="A0A0C3KSE8"/>
<accession>A0A0C3KSE8</accession>
<evidence type="ECO:0000256" key="6">
    <source>
        <dbReference type="ARBA" id="ARBA00023001"/>
    </source>
</evidence>
<evidence type="ECO:0000256" key="13">
    <source>
        <dbReference type="ARBA" id="ARBA00044502"/>
    </source>
</evidence>
<evidence type="ECO:0000256" key="14">
    <source>
        <dbReference type="ARBA" id="ARBA00045077"/>
    </source>
</evidence>
<evidence type="ECO:0000256" key="17">
    <source>
        <dbReference type="SAM" id="SignalP"/>
    </source>
</evidence>
<keyword evidence="3 15" id="KW-0964">Secreted</keyword>
<dbReference type="GO" id="GO:0004497">
    <property type="term" value="F:monooxygenase activity"/>
    <property type="evidence" value="ECO:0007669"/>
    <property type="project" value="UniProtKB-KW"/>
</dbReference>
<name>A0A0C3KSE8_9AGAM</name>
<dbReference type="InterPro" id="IPR005103">
    <property type="entry name" value="AA9_LPMO"/>
</dbReference>
<reference evidence="20" key="2">
    <citation type="submission" date="2015-01" db="EMBL/GenBank/DDBJ databases">
        <title>Evolutionary Origins and Diversification of the Mycorrhizal Mutualists.</title>
        <authorList>
            <consortium name="DOE Joint Genome Institute"/>
            <consortium name="Mycorrhizal Genomics Consortium"/>
            <person name="Kohler A."/>
            <person name="Kuo A."/>
            <person name="Nagy L.G."/>
            <person name="Floudas D."/>
            <person name="Copeland A."/>
            <person name="Barry K.W."/>
            <person name="Cichocki N."/>
            <person name="Veneault-Fourrey C."/>
            <person name="LaButti K."/>
            <person name="Lindquist E.A."/>
            <person name="Lipzen A."/>
            <person name="Lundell T."/>
            <person name="Morin E."/>
            <person name="Murat C."/>
            <person name="Riley R."/>
            <person name="Ohm R."/>
            <person name="Sun H."/>
            <person name="Tunlid A."/>
            <person name="Henrissat B."/>
            <person name="Grigoriev I.V."/>
            <person name="Hibbett D.S."/>
            <person name="Martin F."/>
        </authorList>
    </citation>
    <scope>NUCLEOTIDE SEQUENCE [LARGE SCALE GENOMIC DNA]</scope>
    <source>
        <strain evidence="20">MUT 4182</strain>
    </source>
</reference>
<evidence type="ECO:0000256" key="15">
    <source>
        <dbReference type="RuleBase" id="RU368122"/>
    </source>
</evidence>
<dbReference type="PROSITE" id="PS00562">
    <property type="entry name" value="CBM1_1"/>
    <property type="match status" value="1"/>
</dbReference>
<dbReference type="Pfam" id="PF00734">
    <property type="entry name" value="CBM_1"/>
    <property type="match status" value="1"/>
</dbReference>
<dbReference type="PANTHER" id="PTHR33353">
    <property type="entry name" value="PUTATIVE (AFU_ORTHOLOGUE AFUA_1G12560)-RELATED"/>
    <property type="match status" value="1"/>
</dbReference>
<dbReference type="CDD" id="cd21175">
    <property type="entry name" value="LPMO_AA9"/>
    <property type="match status" value="1"/>
</dbReference>
<comment type="function">
    <text evidence="15">Lytic polysaccharide monooxygenase (LMPO) that depolymerizes crystalline and amorphous polysaccharides via the oxidation of scissile alpha- or beta-(1-4)-glycosidic bonds, yielding C1 and/or C4 oxidation products. Catalysis by LPMOs requires the reduction of the active-site copper from Cu(II) to Cu(I) by a reducing agent and H(2)O(2) or O(2) as a cosubstrate.</text>
</comment>
<evidence type="ECO:0000256" key="1">
    <source>
        <dbReference type="ARBA" id="ARBA00001973"/>
    </source>
</evidence>
<reference evidence="19 20" key="1">
    <citation type="submission" date="2014-04" db="EMBL/GenBank/DDBJ databases">
        <authorList>
            <consortium name="DOE Joint Genome Institute"/>
            <person name="Kuo A."/>
            <person name="Girlanda M."/>
            <person name="Perotto S."/>
            <person name="Kohler A."/>
            <person name="Nagy L.G."/>
            <person name="Floudas D."/>
            <person name="Copeland A."/>
            <person name="Barry K.W."/>
            <person name="Cichocki N."/>
            <person name="Veneault-Fourrey C."/>
            <person name="LaButti K."/>
            <person name="Lindquist E.A."/>
            <person name="Lipzen A."/>
            <person name="Lundell T."/>
            <person name="Morin E."/>
            <person name="Murat C."/>
            <person name="Sun H."/>
            <person name="Tunlid A."/>
            <person name="Henrissat B."/>
            <person name="Grigoriev I.V."/>
            <person name="Hibbett D.S."/>
            <person name="Martin F."/>
            <person name="Nordberg H.P."/>
            <person name="Cantor M.N."/>
            <person name="Hua S.X."/>
        </authorList>
    </citation>
    <scope>NUCLEOTIDE SEQUENCE [LARGE SCALE GENOMIC DNA]</scope>
    <source>
        <strain evidence="19 20">MUT 4182</strain>
    </source>
</reference>
<protein>
    <recommendedName>
        <fullName evidence="15">AA9 family lytic polysaccharide monooxygenase</fullName>
        <ecNumber evidence="15">1.14.99.56</ecNumber>
    </recommendedName>
    <alternativeName>
        <fullName evidence="15">Endo-beta-1,4-glucanase</fullName>
    </alternativeName>
    <alternativeName>
        <fullName evidence="15">Glycosyl hydrolase 61 family protein</fullName>
    </alternativeName>
</protein>
<dbReference type="Gene3D" id="2.70.50.70">
    <property type="match status" value="1"/>
</dbReference>
<feature type="compositionally biased region" description="Low complexity" evidence="16">
    <location>
        <begin position="250"/>
        <end position="278"/>
    </location>
</feature>